<reference evidence="2" key="1">
    <citation type="journal article" date="2021" name="Proc. Natl. Acad. Sci. U.S.A.">
        <title>A Catalog of Tens of Thousands of Viruses from Human Metagenomes Reveals Hidden Associations with Chronic Diseases.</title>
        <authorList>
            <person name="Tisza M.J."/>
            <person name="Buck C.B."/>
        </authorList>
    </citation>
    <scope>NUCLEOTIDE SEQUENCE</scope>
    <source>
        <strain evidence="2">CtwwN25</strain>
    </source>
</reference>
<keyword evidence="1" id="KW-1133">Transmembrane helix</keyword>
<proteinExistence type="predicted"/>
<accession>A0A8S5PR00</accession>
<organism evidence="2">
    <name type="scientific">Myoviridae sp. ctwwN25</name>
    <dbReference type="NCBI Taxonomy" id="2825209"/>
    <lineage>
        <taxon>Viruses</taxon>
        <taxon>Duplodnaviria</taxon>
        <taxon>Heunggongvirae</taxon>
        <taxon>Uroviricota</taxon>
        <taxon>Caudoviricetes</taxon>
    </lineage>
</organism>
<protein>
    <submittedName>
        <fullName evidence="2">Uncharacterized protein</fullName>
    </submittedName>
</protein>
<feature type="transmembrane region" description="Helical" evidence="1">
    <location>
        <begin position="20"/>
        <end position="39"/>
    </location>
</feature>
<evidence type="ECO:0000256" key="1">
    <source>
        <dbReference type="SAM" id="Phobius"/>
    </source>
</evidence>
<keyword evidence="1" id="KW-0812">Transmembrane</keyword>
<name>A0A8S5PR00_9CAUD</name>
<evidence type="ECO:0000313" key="2">
    <source>
        <dbReference type="EMBL" id="DAE08652.1"/>
    </source>
</evidence>
<sequence>MIFYRGFIHFLRHNVSIPPMIYYSYVDEYVFMTLVGLILNTGTK</sequence>
<keyword evidence="1" id="KW-0472">Membrane</keyword>
<dbReference type="EMBL" id="BK015472">
    <property type="protein sequence ID" value="DAE08652.1"/>
    <property type="molecule type" value="Genomic_DNA"/>
</dbReference>